<dbReference type="InterPro" id="IPR002397">
    <property type="entry name" value="Cyt_P450_B"/>
</dbReference>
<evidence type="ECO:0000256" key="3">
    <source>
        <dbReference type="ARBA" id="ARBA00022723"/>
    </source>
</evidence>
<dbReference type="EMBL" id="CAFBOS010000053">
    <property type="protein sequence ID" value="CAB4992203.1"/>
    <property type="molecule type" value="Genomic_DNA"/>
</dbReference>
<dbReference type="FunFam" id="1.10.630.10:FF:000018">
    <property type="entry name" value="Cytochrome P450 monooxygenase"/>
    <property type="match status" value="1"/>
</dbReference>
<evidence type="ECO:0000256" key="2">
    <source>
        <dbReference type="ARBA" id="ARBA00022617"/>
    </source>
</evidence>
<dbReference type="InterPro" id="IPR001128">
    <property type="entry name" value="Cyt_P450"/>
</dbReference>
<dbReference type="Gene3D" id="1.10.630.10">
    <property type="entry name" value="Cytochrome P450"/>
    <property type="match status" value="1"/>
</dbReference>
<dbReference type="AlphaFoldDB" id="A0A6J6S0G9"/>
<dbReference type="PANTHER" id="PTHR46696:SF4">
    <property type="entry name" value="BIOTIN BIOSYNTHESIS CYTOCHROME P450"/>
    <property type="match status" value="1"/>
</dbReference>
<dbReference type="InterPro" id="IPR017972">
    <property type="entry name" value="Cyt_P450_CS"/>
</dbReference>
<dbReference type="GO" id="GO:0036199">
    <property type="term" value="F:cholest-4-en-3-one 26-monooxygenase activity"/>
    <property type="evidence" value="ECO:0007669"/>
    <property type="project" value="TreeGrafter"/>
</dbReference>
<dbReference type="PRINTS" id="PR00359">
    <property type="entry name" value="BP450"/>
</dbReference>
<accession>A0A6J6S0G9</accession>
<evidence type="ECO:0000313" key="9">
    <source>
        <dbReference type="EMBL" id="CAB4992203.1"/>
    </source>
</evidence>
<evidence type="ECO:0000256" key="5">
    <source>
        <dbReference type="ARBA" id="ARBA00023004"/>
    </source>
</evidence>
<organism evidence="7">
    <name type="scientific">freshwater metagenome</name>
    <dbReference type="NCBI Taxonomy" id="449393"/>
    <lineage>
        <taxon>unclassified sequences</taxon>
        <taxon>metagenomes</taxon>
        <taxon>ecological metagenomes</taxon>
    </lineage>
</organism>
<proteinExistence type="inferred from homology"/>
<sequence length="401" mass="44936">MASYDPMSPEVLADPFPAYATLRTECPVHHHASFTPPFFTVTRHDDVTEVLRDVGTWSMKYGPSPQYTRGSGLVSDPPEHTEFRRLFIRGFTPRTVGALETELEQIAGDLLDQMAPLGRADFHAAFAYPFPMTVIARLLGIPEVDLALFAEMSDDLTRTYNLPDPHASGPARARLDAYFQGEIDRRRRLLAAAGIDEPGEEHLGDVVPNDMISGFVVAEYQGRRLTDHEMQWVLLLLMLGGNETSTALLTNVVWRLLEDPVRWAAVRADRSLVDVAIEESLRHDPPVLGLFRTATREVEVHGVTVPEKAKMMVCYASANRDSTYWPRADEFLLDRPLEDVRKHLSFGFGHHFCPGATLARVEGRIALGLLLDRFPDLHLDGATTRIEAFNLWGRATLPLAW</sequence>
<evidence type="ECO:0000313" key="7">
    <source>
        <dbReference type="EMBL" id="CAB4728078.1"/>
    </source>
</evidence>
<dbReference type="Pfam" id="PF00067">
    <property type="entry name" value="p450"/>
    <property type="match status" value="1"/>
</dbReference>
<dbReference type="PANTHER" id="PTHR46696">
    <property type="entry name" value="P450, PUTATIVE (EUROFUNG)-RELATED"/>
    <property type="match status" value="1"/>
</dbReference>
<reference evidence="7" key="1">
    <citation type="submission" date="2020-05" db="EMBL/GenBank/DDBJ databases">
        <authorList>
            <person name="Chiriac C."/>
            <person name="Salcher M."/>
            <person name="Ghai R."/>
            <person name="Kavagutti S V."/>
        </authorList>
    </citation>
    <scope>NUCLEOTIDE SEQUENCE</scope>
</reference>
<keyword evidence="5" id="KW-0408">Iron</keyword>
<keyword evidence="4" id="KW-0560">Oxidoreductase</keyword>
<dbReference type="PROSITE" id="PS00086">
    <property type="entry name" value="CYTOCHROME_P450"/>
    <property type="match status" value="1"/>
</dbReference>
<evidence type="ECO:0000256" key="1">
    <source>
        <dbReference type="ARBA" id="ARBA00010617"/>
    </source>
</evidence>
<keyword evidence="6" id="KW-0503">Monooxygenase</keyword>
<comment type="similarity">
    <text evidence="1">Belongs to the cytochrome P450 family.</text>
</comment>
<protein>
    <submittedName>
        <fullName evidence="7">Unannotated protein</fullName>
    </submittedName>
</protein>
<evidence type="ECO:0000256" key="6">
    <source>
        <dbReference type="ARBA" id="ARBA00023033"/>
    </source>
</evidence>
<keyword evidence="2" id="KW-0349">Heme</keyword>
<dbReference type="GO" id="GO:0006707">
    <property type="term" value="P:cholesterol catabolic process"/>
    <property type="evidence" value="ECO:0007669"/>
    <property type="project" value="TreeGrafter"/>
</dbReference>
<keyword evidence="3" id="KW-0479">Metal-binding</keyword>
<dbReference type="SUPFAM" id="SSF48264">
    <property type="entry name" value="Cytochrome P450"/>
    <property type="match status" value="1"/>
</dbReference>
<dbReference type="EMBL" id="CAFBMH010000008">
    <property type="protein sequence ID" value="CAB4893007.1"/>
    <property type="molecule type" value="Genomic_DNA"/>
</dbReference>
<name>A0A6J6S0G9_9ZZZZ</name>
<evidence type="ECO:0000313" key="8">
    <source>
        <dbReference type="EMBL" id="CAB4893007.1"/>
    </source>
</evidence>
<gene>
    <name evidence="7" type="ORF">UFOPK2754_00290</name>
    <name evidence="8" type="ORF">UFOPK3543_00410</name>
    <name evidence="9" type="ORF">UFOPK3967_01080</name>
</gene>
<evidence type="ECO:0000256" key="4">
    <source>
        <dbReference type="ARBA" id="ARBA00023002"/>
    </source>
</evidence>
<dbReference type="InterPro" id="IPR036396">
    <property type="entry name" value="Cyt_P450_sf"/>
</dbReference>
<dbReference type="EMBL" id="CAEZYR010000006">
    <property type="protein sequence ID" value="CAB4728078.1"/>
    <property type="molecule type" value="Genomic_DNA"/>
</dbReference>
<dbReference type="GO" id="GO:0008395">
    <property type="term" value="F:steroid hydroxylase activity"/>
    <property type="evidence" value="ECO:0007669"/>
    <property type="project" value="TreeGrafter"/>
</dbReference>
<dbReference type="GO" id="GO:0005506">
    <property type="term" value="F:iron ion binding"/>
    <property type="evidence" value="ECO:0007669"/>
    <property type="project" value="InterPro"/>
</dbReference>
<dbReference type="GO" id="GO:0020037">
    <property type="term" value="F:heme binding"/>
    <property type="evidence" value="ECO:0007669"/>
    <property type="project" value="InterPro"/>
</dbReference>